<evidence type="ECO:0000259" key="3">
    <source>
        <dbReference type="SMART" id="SM00382"/>
    </source>
</evidence>
<feature type="domain" description="AAA+ ATPase" evidence="3">
    <location>
        <begin position="136"/>
        <end position="283"/>
    </location>
</feature>
<evidence type="ECO:0000256" key="1">
    <source>
        <dbReference type="ARBA" id="ARBA00022741"/>
    </source>
</evidence>
<evidence type="ECO:0000313" key="5">
    <source>
        <dbReference type="Proteomes" id="UP001236652"/>
    </source>
</evidence>
<dbReference type="InterPro" id="IPR014217">
    <property type="entry name" value="Spore_III_AA"/>
</dbReference>
<evidence type="ECO:0000313" key="4">
    <source>
        <dbReference type="EMBL" id="WIF96897.1"/>
    </source>
</evidence>
<dbReference type="RefSeq" id="WP_231417159.1">
    <property type="nucleotide sequence ID" value="NZ_CP126446.1"/>
</dbReference>
<dbReference type="PANTHER" id="PTHR20953:SF3">
    <property type="entry name" value="P-LOOP CONTAINING NUCLEOSIDE TRIPHOSPHATE HYDROLASES SUPERFAMILY PROTEIN"/>
    <property type="match status" value="1"/>
</dbReference>
<sequence>MKEILRLFPSYIQSELQQIGEDGWGRLQEIRFRITKPLELIYDDGSRLIPTIIPSEQDGNYLLNQLGEYSIYRLEDELREGYITIPGGHRVGLAGKVNTEKGVVKAIRHIASFNIRIAKEKIGVAQSLVEELYDKEYTNTLLIGPPQTGKTTLLRDMARIMSQGTDLISSKKVGIIDERSEIAGSIHGVPQHHLGLRTDVMDACPKAEGMMMMIRSMSPEILIVDEIGSQADVDALLEALYAGVTVISTVHGDQYEAVQKRPSLTPLFQQGVFERFVILERKTKPGFVRTLLDGKGQRLSPKKRGVSHEVDRSAYPAVRYNVGRV</sequence>
<dbReference type="PANTHER" id="PTHR20953">
    <property type="entry name" value="KINASE-RELATED"/>
    <property type="match status" value="1"/>
</dbReference>
<dbReference type="Gene3D" id="3.40.50.300">
    <property type="entry name" value="P-loop containing nucleotide triphosphate hydrolases"/>
    <property type="match status" value="1"/>
</dbReference>
<organism evidence="4 5">
    <name type="scientific">Pontibacillus chungwhensis</name>
    <dbReference type="NCBI Taxonomy" id="265426"/>
    <lineage>
        <taxon>Bacteria</taxon>
        <taxon>Bacillati</taxon>
        <taxon>Bacillota</taxon>
        <taxon>Bacilli</taxon>
        <taxon>Bacillales</taxon>
        <taxon>Bacillaceae</taxon>
        <taxon>Pontibacillus</taxon>
    </lineage>
</organism>
<dbReference type="NCBIfam" id="TIGR02858">
    <property type="entry name" value="spore_III_AA"/>
    <property type="match status" value="1"/>
</dbReference>
<dbReference type="Proteomes" id="UP001236652">
    <property type="component" value="Chromosome"/>
</dbReference>
<protein>
    <submittedName>
        <fullName evidence="4">Stage III sporulation protein AA</fullName>
    </submittedName>
</protein>
<keyword evidence="2" id="KW-0067">ATP-binding</keyword>
<evidence type="ECO:0000256" key="2">
    <source>
        <dbReference type="ARBA" id="ARBA00022840"/>
    </source>
</evidence>
<name>A0ABY8UV42_9BACI</name>
<dbReference type="EMBL" id="CP126446">
    <property type="protein sequence ID" value="WIF96897.1"/>
    <property type="molecule type" value="Genomic_DNA"/>
</dbReference>
<dbReference type="InterPro" id="IPR003593">
    <property type="entry name" value="AAA+_ATPase"/>
</dbReference>
<proteinExistence type="predicted"/>
<dbReference type="InterPro" id="IPR027417">
    <property type="entry name" value="P-loop_NTPase"/>
</dbReference>
<gene>
    <name evidence="4" type="primary">spoIIIAA</name>
    <name evidence="4" type="ORF">QNI29_14225</name>
</gene>
<reference evidence="4 5" key="1">
    <citation type="submission" date="2023-05" db="EMBL/GenBank/DDBJ databases">
        <title>Comparative genomics reveals the evidence of polycyclic aromatic hydrocarbons degradation in moderately halophilic genus Pontibacillus.</title>
        <authorList>
            <person name="Yang H."/>
            <person name="Qian Z."/>
        </authorList>
    </citation>
    <scope>NUCLEOTIDE SEQUENCE [LARGE SCALE GENOMIC DNA]</scope>
    <source>
        <strain evidence="5">HN14</strain>
    </source>
</reference>
<dbReference type="InterPro" id="IPR045735">
    <property type="entry name" value="Spore_III_AA_AAA+_ATPase"/>
</dbReference>
<dbReference type="SUPFAM" id="SSF52540">
    <property type="entry name" value="P-loop containing nucleoside triphosphate hydrolases"/>
    <property type="match status" value="1"/>
</dbReference>
<dbReference type="SMART" id="SM00382">
    <property type="entry name" value="AAA"/>
    <property type="match status" value="1"/>
</dbReference>
<keyword evidence="1" id="KW-0547">Nucleotide-binding</keyword>
<accession>A0ABY8UV42</accession>
<dbReference type="Pfam" id="PF19568">
    <property type="entry name" value="Spore_III_AA"/>
    <property type="match status" value="1"/>
</dbReference>
<keyword evidence="5" id="KW-1185">Reference proteome</keyword>